<proteinExistence type="predicted"/>
<gene>
    <name evidence="1" type="ORF">SAMN05444164_4228</name>
</gene>
<sequence>MTSTAARFLELNELAVDVVERGGRPRKGAVACELDYNVSFDTEILESFSSTNWQAVVYDALVVAATVEFCDRSLSRSAMNWGRRFDVRIPVHDPARWSDRSVTRALTDALNLLTGDNWNLEFRARRTSVATPTQNRMEFPNDAEAVIAYSEGMDSRAVDGLVRKHLGHRLVRVRVGTKRQDIPKKTSSHAPFAALPYKVKLDGNNAETSARSRGFKFGLVSALAAYLIDAPSVIVPESGQGALAPAILPVGQGYSDYRNHPVFTALMEKFVSVLLGHRLRYRFPQLWKTKGETLREFVDNCGEQATKWAKTRSCWQQSRQASVSGTWRQCGICAACMLRRMSVHAAALTEPQETYVWETLKSPTFAEGAAGEFNNMTPALREYALAGVLHLEHFALIRTSVQYAMLKRRTLSELTRSLAESPEVVASGLERLLQRHEAEWSAFTRDLGEGSFVRKWIDTVQ</sequence>
<dbReference type="OrthoDB" id="9789567at2"/>
<evidence type="ECO:0000313" key="1">
    <source>
        <dbReference type="EMBL" id="SED25137.1"/>
    </source>
</evidence>
<accession>A0A1H4Z5D4</accession>
<dbReference type="SUPFAM" id="SSF52402">
    <property type="entry name" value="Adenine nucleotide alpha hydrolases-like"/>
    <property type="match status" value="1"/>
</dbReference>
<evidence type="ECO:0000313" key="2">
    <source>
        <dbReference type="Proteomes" id="UP000198992"/>
    </source>
</evidence>
<protein>
    <submittedName>
        <fullName evidence="1">Queuosine biosynthesis protein QueC</fullName>
    </submittedName>
</protein>
<dbReference type="Gene3D" id="3.40.50.620">
    <property type="entry name" value="HUPs"/>
    <property type="match status" value="1"/>
</dbReference>
<name>A0A1H4Z5D4_9BRAD</name>
<dbReference type="EMBL" id="FNTH01000001">
    <property type="protein sequence ID" value="SED25137.1"/>
    <property type="molecule type" value="Genomic_DNA"/>
</dbReference>
<reference evidence="1 2" key="1">
    <citation type="submission" date="2016-10" db="EMBL/GenBank/DDBJ databases">
        <authorList>
            <person name="de Groot N.N."/>
        </authorList>
    </citation>
    <scope>NUCLEOTIDE SEQUENCE [LARGE SCALE GENOMIC DNA]</scope>
    <source>
        <strain evidence="1 2">MT12</strain>
    </source>
</reference>
<organism evidence="1 2">
    <name type="scientific">Bradyrhizobium erythrophlei</name>
    <dbReference type="NCBI Taxonomy" id="1437360"/>
    <lineage>
        <taxon>Bacteria</taxon>
        <taxon>Pseudomonadati</taxon>
        <taxon>Pseudomonadota</taxon>
        <taxon>Alphaproteobacteria</taxon>
        <taxon>Hyphomicrobiales</taxon>
        <taxon>Nitrobacteraceae</taxon>
        <taxon>Bradyrhizobium</taxon>
    </lineage>
</organism>
<dbReference type="RefSeq" id="WP_092118638.1">
    <property type="nucleotide sequence ID" value="NZ_FNTH01000001.1"/>
</dbReference>
<dbReference type="AlphaFoldDB" id="A0A1H4Z5D4"/>
<dbReference type="Proteomes" id="UP000198992">
    <property type="component" value="Unassembled WGS sequence"/>
</dbReference>
<dbReference type="InterPro" id="IPR014729">
    <property type="entry name" value="Rossmann-like_a/b/a_fold"/>
</dbReference>